<accession>A0ABD4QX84</accession>
<proteinExistence type="predicted"/>
<dbReference type="RefSeq" id="WP_064626336.1">
    <property type="nucleotide sequence ID" value="NZ_JAHGUI010000060.1"/>
</dbReference>
<reference evidence="1 2" key="1">
    <citation type="journal article" date="2017" name="J. Fish Dis.">
        <title>Comparative assessment of Vibrio virulence in marine fish larvae.</title>
        <authorList>
            <person name="Ronneseth A."/>
            <person name="Castillo D."/>
            <person name="D'Alvise P."/>
            <person name="Tonnesen O."/>
            <person name="Haugland G."/>
            <person name="Grotkjaer T."/>
            <person name="Engell-Sorensen K."/>
            <person name="Norremark L."/>
            <person name="Bergh O."/>
            <person name="Wergeland H.I."/>
            <person name="Gram L."/>
        </authorList>
    </citation>
    <scope>NUCLEOTIDE SEQUENCE [LARGE SCALE GENOMIC DNA]</scope>
    <source>
        <strain evidence="1 2">90-11-286</strain>
    </source>
</reference>
<dbReference type="InterPro" id="IPR008861">
    <property type="entry name" value="GpX-like"/>
</dbReference>
<protein>
    <submittedName>
        <fullName evidence="1">Tail protein X</fullName>
    </submittedName>
</protein>
<evidence type="ECO:0000313" key="2">
    <source>
        <dbReference type="Proteomes" id="UP000078309"/>
    </source>
</evidence>
<dbReference type="Proteomes" id="UP000078309">
    <property type="component" value="Unassembled WGS sequence"/>
</dbReference>
<dbReference type="Pfam" id="PF05489">
    <property type="entry name" value="Phage_tail_X"/>
    <property type="match status" value="1"/>
</dbReference>
<comment type="caution">
    <text evidence="1">The sequence shown here is derived from an EMBL/GenBank/DDBJ whole genome shotgun (WGS) entry which is preliminary data.</text>
</comment>
<sequence>MNTLIARQGERWEQLCYRAYSATNQALVDALFDANRELTRAMTSFTFSGGETVNIPAVKVVSTVNVETPPWA</sequence>
<gene>
    <name evidence="1" type="ORF">PL14_14165</name>
</gene>
<organism evidence="1 2">
    <name type="scientific">Vibrio anguillarum</name>
    <name type="common">Listonella anguillarum</name>
    <dbReference type="NCBI Taxonomy" id="55601"/>
    <lineage>
        <taxon>Bacteria</taxon>
        <taxon>Pseudomonadati</taxon>
        <taxon>Pseudomonadota</taxon>
        <taxon>Gammaproteobacteria</taxon>
        <taxon>Vibrionales</taxon>
        <taxon>Vibrionaceae</taxon>
        <taxon>Vibrio</taxon>
    </lineage>
</organism>
<name>A0ABD4QX84_VIBAN</name>
<dbReference type="AlphaFoldDB" id="A0ABD4QX84"/>
<evidence type="ECO:0000313" key="1">
    <source>
        <dbReference type="EMBL" id="MBT2919822.1"/>
    </source>
</evidence>
<dbReference type="EMBL" id="JAHGUI010000060">
    <property type="protein sequence ID" value="MBT2919822.1"/>
    <property type="molecule type" value="Genomic_DNA"/>
</dbReference>